<dbReference type="AlphaFoldDB" id="A0A933L697"/>
<dbReference type="Proteomes" id="UP000782610">
    <property type="component" value="Unassembled WGS sequence"/>
</dbReference>
<evidence type="ECO:0000259" key="2">
    <source>
        <dbReference type="Pfam" id="PF01850"/>
    </source>
</evidence>
<organism evidence="3 4">
    <name type="scientific">Devosia nanyangense</name>
    <dbReference type="NCBI Taxonomy" id="1228055"/>
    <lineage>
        <taxon>Bacteria</taxon>
        <taxon>Pseudomonadati</taxon>
        <taxon>Pseudomonadota</taxon>
        <taxon>Alphaproteobacteria</taxon>
        <taxon>Hyphomicrobiales</taxon>
        <taxon>Devosiaceae</taxon>
        <taxon>Devosia</taxon>
    </lineage>
</organism>
<dbReference type="InterPro" id="IPR029060">
    <property type="entry name" value="PIN-like_dom_sf"/>
</dbReference>
<proteinExistence type="predicted"/>
<dbReference type="InterPro" id="IPR002716">
    <property type="entry name" value="PIN_dom"/>
</dbReference>
<dbReference type="PANTHER" id="PTHR35901">
    <property type="entry name" value="RIBONUCLEASE VAPC3"/>
    <property type="match status" value="1"/>
</dbReference>
<evidence type="ECO:0000256" key="1">
    <source>
        <dbReference type="ARBA" id="ARBA00022842"/>
    </source>
</evidence>
<accession>A0A933L697</accession>
<dbReference type="SUPFAM" id="SSF88723">
    <property type="entry name" value="PIN domain-like"/>
    <property type="match status" value="1"/>
</dbReference>
<dbReference type="InterPro" id="IPR051619">
    <property type="entry name" value="TypeII_TA_RNase_PINc/VapC"/>
</dbReference>
<gene>
    <name evidence="3" type="ORF">HY834_18925</name>
</gene>
<dbReference type="PANTHER" id="PTHR35901:SF1">
    <property type="entry name" value="EXONUCLEASE VAPC9"/>
    <property type="match status" value="1"/>
</dbReference>
<protein>
    <submittedName>
        <fullName evidence="3">Type II toxin-antitoxin system VapC family toxin</fullName>
    </submittedName>
</protein>
<dbReference type="InterPro" id="IPR044153">
    <property type="entry name" value="PIN_Pae0151-like"/>
</dbReference>
<dbReference type="CDD" id="cd09873">
    <property type="entry name" value="PIN_Pae0151-like"/>
    <property type="match status" value="1"/>
</dbReference>
<dbReference type="Gene3D" id="3.40.50.1010">
    <property type="entry name" value="5'-nuclease"/>
    <property type="match status" value="1"/>
</dbReference>
<evidence type="ECO:0000313" key="3">
    <source>
        <dbReference type="EMBL" id="MBI4923817.1"/>
    </source>
</evidence>
<comment type="caution">
    <text evidence="3">The sequence shown here is derived from an EMBL/GenBank/DDBJ whole genome shotgun (WGS) entry which is preliminary data.</text>
</comment>
<evidence type="ECO:0000313" key="4">
    <source>
        <dbReference type="Proteomes" id="UP000782610"/>
    </source>
</evidence>
<sequence length="110" mass="12014">MERVAREGALVPHVWPLEVANGLPMAVRRKRIGGADREEAFSTLRRLPIEIQAVQRENDWGIVLGLAARHDLTIYDASYLALAVERKLPLATLDDALIAAARAAGVPVLP</sequence>
<dbReference type="Pfam" id="PF01850">
    <property type="entry name" value="PIN"/>
    <property type="match status" value="1"/>
</dbReference>
<dbReference type="EMBL" id="JACRAF010000062">
    <property type="protein sequence ID" value="MBI4923817.1"/>
    <property type="molecule type" value="Genomic_DNA"/>
</dbReference>
<reference evidence="3" key="1">
    <citation type="submission" date="2020-07" db="EMBL/GenBank/DDBJ databases">
        <title>Huge and variable diversity of episymbiotic CPR bacteria and DPANN archaea in groundwater ecosystems.</title>
        <authorList>
            <person name="He C.Y."/>
            <person name="Keren R."/>
            <person name="Whittaker M."/>
            <person name="Farag I.F."/>
            <person name="Doudna J."/>
            <person name="Cate J.H.D."/>
            <person name="Banfield J.F."/>
        </authorList>
    </citation>
    <scope>NUCLEOTIDE SEQUENCE</scope>
    <source>
        <strain evidence="3">NC_groundwater_1586_Pr3_B-0.1um_66_15</strain>
    </source>
</reference>
<keyword evidence="1" id="KW-0460">Magnesium</keyword>
<name>A0A933L697_9HYPH</name>
<feature type="domain" description="PIN" evidence="2">
    <location>
        <begin position="7"/>
        <end position="101"/>
    </location>
</feature>